<gene>
    <name evidence="2" type="primary">paaC_1</name>
    <name evidence="2" type="ORF">GCM10009854_00780</name>
</gene>
<dbReference type="InterPro" id="IPR012347">
    <property type="entry name" value="Ferritin-like"/>
</dbReference>
<proteinExistence type="predicted"/>
<reference evidence="2 3" key="1">
    <citation type="journal article" date="2019" name="Int. J. Syst. Evol. Microbiol.">
        <title>The Global Catalogue of Microorganisms (GCM) 10K type strain sequencing project: providing services to taxonomists for standard genome sequencing and annotation.</title>
        <authorList>
            <consortium name="The Broad Institute Genomics Platform"/>
            <consortium name="The Broad Institute Genome Sequencing Center for Infectious Disease"/>
            <person name="Wu L."/>
            <person name="Ma J."/>
        </authorList>
    </citation>
    <scope>NUCLEOTIDE SEQUENCE [LARGE SCALE GENOMIC DNA]</scope>
    <source>
        <strain evidence="2 3">JCM 16221</strain>
    </source>
</reference>
<dbReference type="SUPFAM" id="SSF47240">
    <property type="entry name" value="Ferritin-like"/>
    <property type="match status" value="1"/>
</dbReference>
<name>A0ABN3FGL5_9PSEU</name>
<dbReference type="InterPro" id="IPR009078">
    <property type="entry name" value="Ferritin-like_SF"/>
</dbReference>
<keyword evidence="3" id="KW-1185">Reference proteome</keyword>
<organism evidence="2 3">
    <name type="scientific">Saccharopolyspora halophila</name>
    <dbReference type="NCBI Taxonomy" id="405551"/>
    <lineage>
        <taxon>Bacteria</taxon>
        <taxon>Bacillati</taxon>
        <taxon>Actinomycetota</taxon>
        <taxon>Actinomycetes</taxon>
        <taxon>Pseudonocardiales</taxon>
        <taxon>Pseudonocardiaceae</taxon>
        <taxon>Saccharopolyspora</taxon>
    </lineage>
</organism>
<dbReference type="InterPro" id="IPR052703">
    <property type="entry name" value="Aromatic_CoA_ox/epox"/>
</dbReference>
<protein>
    <submittedName>
        <fullName evidence="2">Phenylacetate-CoA oxygenase subunit PaaC</fullName>
    </submittedName>
</protein>
<dbReference type="PANTHER" id="PTHR30458">
    <property type="entry name" value="PHENYLACETIC ACID DEGRADATION PROTEIN PAA"/>
    <property type="match status" value="1"/>
</dbReference>
<feature type="region of interest" description="Disordered" evidence="1">
    <location>
        <begin position="288"/>
        <end position="314"/>
    </location>
</feature>
<comment type="caution">
    <text evidence="2">The sequence shown here is derived from an EMBL/GenBank/DDBJ whole genome shotgun (WGS) entry which is preliminary data.</text>
</comment>
<dbReference type="PANTHER" id="PTHR30458:SF0">
    <property type="entry name" value="1,2-PHENYLACETYL-COA EPOXIDASE, SUBUNIT C"/>
    <property type="match status" value="1"/>
</dbReference>
<dbReference type="Proteomes" id="UP001501218">
    <property type="component" value="Unassembled WGS sequence"/>
</dbReference>
<dbReference type="EMBL" id="BAAARA010000001">
    <property type="protein sequence ID" value="GAA2329854.1"/>
    <property type="molecule type" value="Genomic_DNA"/>
</dbReference>
<evidence type="ECO:0000313" key="3">
    <source>
        <dbReference type="Proteomes" id="UP001501218"/>
    </source>
</evidence>
<accession>A0ABN3FGL5</accession>
<evidence type="ECO:0000313" key="2">
    <source>
        <dbReference type="EMBL" id="GAA2329854.1"/>
    </source>
</evidence>
<dbReference type="InterPro" id="IPR007814">
    <property type="entry name" value="PaaA_PaaC"/>
</dbReference>
<dbReference type="Pfam" id="PF05138">
    <property type="entry name" value="PaaA_PaaC"/>
    <property type="match status" value="1"/>
</dbReference>
<sequence length="314" mass="33440">MNIPRSPSGAQSQQSQQWVLGAPSKSTVDRSVPDGAEAADLALYSMMLGDDALVLAHRLEQWGMRAGLAEAAALGGIALELIAQARILLARAGELEDAGRDEDQLTYFRDVAEFRNVRLAEIDCGPGQGGDFKTTVARLLLLSTWRLAVFERLAGTRDPVLATLAARSIPVLTEHRDHAAQWVIKFGDAASSAERMAAEIARIWALTAELFVPHPVEARLSDAGCAVDPAQVRGDVRRGLDEVFSVARLAGPGEFGEFRRPGGRDGAHTVGMAFLLAELQHLVRGTVGVAGDPGVPRRPDPGESGSAPPNFSPD</sequence>
<dbReference type="InterPro" id="IPR011882">
    <property type="entry name" value="PaaC"/>
</dbReference>
<dbReference type="RefSeq" id="WP_344125176.1">
    <property type="nucleotide sequence ID" value="NZ_BAAARA010000001.1"/>
</dbReference>
<feature type="region of interest" description="Disordered" evidence="1">
    <location>
        <begin position="1"/>
        <end position="32"/>
    </location>
</feature>
<evidence type="ECO:0000256" key="1">
    <source>
        <dbReference type="SAM" id="MobiDB-lite"/>
    </source>
</evidence>
<dbReference type="Gene3D" id="1.20.1260.10">
    <property type="match status" value="1"/>
</dbReference>
<dbReference type="NCBIfam" id="TIGR02158">
    <property type="entry name" value="PA_CoA_Oxy3"/>
    <property type="match status" value="1"/>
</dbReference>